<feature type="transmembrane region" description="Helical" evidence="1">
    <location>
        <begin position="28"/>
        <end position="46"/>
    </location>
</feature>
<dbReference type="AlphaFoldDB" id="I7GP32"/>
<evidence type="ECO:0000313" key="2">
    <source>
        <dbReference type="EMBL" id="BAE90746.1"/>
    </source>
</evidence>
<keyword evidence="1" id="KW-0472">Membrane</keyword>
<keyword evidence="1" id="KW-0812">Transmembrane</keyword>
<proteinExistence type="evidence at transcript level"/>
<accession>I7GP32</accession>
<keyword evidence="1" id="KW-1133">Transmembrane helix</keyword>
<name>I7GP32_MACFA</name>
<sequence>MCFGNKTTWRKHSMLMMPLFGFWHNEEFFFFLYVSVFPKLSFMIICDQKKKKKKKKKIQCTF</sequence>
<protein>
    <submittedName>
        <fullName evidence="2">Macaca fascicularis brain cDNA, clone: QflA-23716</fullName>
    </submittedName>
</protein>
<reference evidence="2" key="1">
    <citation type="journal article" date="2007" name="PLoS Biol.">
        <title>Rate of evolution in brain-expressed genes in humans and other primates.</title>
        <authorList>
            <person name="Wang H.-Y."/>
            <person name="Chien H.-C."/>
            <person name="Osada N."/>
            <person name="Hashimoto K."/>
            <person name="Sugano S."/>
            <person name="Gojobori T."/>
            <person name="Chou C.-K."/>
            <person name="Tsai S.-F."/>
            <person name="Wu C.-I."/>
            <person name="Shen C.-K.J."/>
        </authorList>
    </citation>
    <scope>NUCLEOTIDE SEQUENCE</scope>
</reference>
<evidence type="ECO:0000256" key="1">
    <source>
        <dbReference type="SAM" id="Phobius"/>
    </source>
</evidence>
<organism evidence="2">
    <name type="scientific">Macaca fascicularis</name>
    <name type="common">Crab-eating macaque</name>
    <name type="synonym">Cynomolgus monkey</name>
    <dbReference type="NCBI Taxonomy" id="9541"/>
    <lineage>
        <taxon>Eukaryota</taxon>
        <taxon>Metazoa</taxon>
        <taxon>Chordata</taxon>
        <taxon>Craniata</taxon>
        <taxon>Vertebrata</taxon>
        <taxon>Euteleostomi</taxon>
        <taxon>Mammalia</taxon>
        <taxon>Eutheria</taxon>
        <taxon>Euarchontoglires</taxon>
        <taxon>Primates</taxon>
        <taxon>Haplorrhini</taxon>
        <taxon>Catarrhini</taxon>
        <taxon>Cercopithecidae</taxon>
        <taxon>Cercopithecinae</taxon>
        <taxon>Macaca</taxon>
    </lineage>
</organism>
<dbReference type="EMBL" id="AB173684">
    <property type="protein sequence ID" value="BAE90746.1"/>
    <property type="molecule type" value="mRNA"/>
</dbReference>